<dbReference type="InterPro" id="IPR018247">
    <property type="entry name" value="EF_Hand_1_Ca_BS"/>
</dbReference>
<protein>
    <submittedName>
        <fullName evidence="3">PEP-CTERM sorting domain-containing protein</fullName>
    </submittedName>
</protein>
<name>A0ABU7JCI7_9GAMM</name>
<feature type="signal peptide" evidence="1">
    <location>
        <begin position="1"/>
        <end position="19"/>
    </location>
</feature>
<dbReference type="Pfam" id="PF07589">
    <property type="entry name" value="PEP-CTERM"/>
    <property type="match status" value="1"/>
</dbReference>
<dbReference type="Proteomes" id="UP001339167">
    <property type="component" value="Unassembled WGS sequence"/>
</dbReference>
<reference evidence="3 4" key="1">
    <citation type="submission" date="2023-06" db="EMBL/GenBank/DDBJ databases">
        <title>Alkalimonas sp., MEB004 an alkaliphilic bacterium isolated from Lonar Lake, India.</title>
        <authorList>
            <person name="Joshi A."/>
            <person name="Thite S."/>
        </authorList>
    </citation>
    <scope>NUCLEOTIDE SEQUENCE [LARGE SCALE GENOMIC DNA]</scope>
    <source>
        <strain evidence="3 4">MEB004</strain>
    </source>
</reference>
<organism evidence="3 4">
    <name type="scientific">Alkalimonas mucilaginosa</name>
    <dbReference type="NCBI Taxonomy" id="3057676"/>
    <lineage>
        <taxon>Bacteria</taxon>
        <taxon>Pseudomonadati</taxon>
        <taxon>Pseudomonadota</taxon>
        <taxon>Gammaproteobacteria</taxon>
        <taxon>Alkalimonas</taxon>
    </lineage>
</organism>
<dbReference type="InterPro" id="IPR013424">
    <property type="entry name" value="Ice-binding_C"/>
</dbReference>
<evidence type="ECO:0000256" key="1">
    <source>
        <dbReference type="SAM" id="SignalP"/>
    </source>
</evidence>
<gene>
    <name evidence="3" type="ORF">QWF21_01395</name>
</gene>
<dbReference type="PROSITE" id="PS00018">
    <property type="entry name" value="EF_HAND_1"/>
    <property type="match status" value="1"/>
</dbReference>
<dbReference type="EMBL" id="JAUGZK010000001">
    <property type="protein sequence ID" value="MEE2022885.1"/>
    <property type="molecule type" value="Genomic_DNA"/>
</dbReference>
<accession>A0ABU7JCI7</accession>
<feature type="chain" id="PRO_5047456413" evidence="1">
    <location>
        <begin position="20"/>
        <end position="296"/>
    </location>
</feature>
<comment type="caution">
    <text evidence="3">The sequence shown here is derived from an EMBL/GenBank/DDBJ whole genome shotgun (WGS) entry which is preliminary data.</text>
</comment>
<dbReference type="RefSeq" id="WP_330086243.1">
    <property type="nucleotide sequence ID" value="NZ_JAUGZK010000001.1"/>
</dbReference>
<dbReference type="NCBIfam" id="TIGR02595">
    <property type="entry name" value="PEP_CTERM"/>
    <property type="match status" value="1"/>
</dbReference>
<evidence type="ECO:0000259" key="2">
    <source>
        <dbReference type="Pfam" id="PF07589"/>
    </source>
</evidence>
<keyword evidence="4" id="KW-1185">Reference proteome</keyword>
<sequence length="296" mass="31245">MKLKIALGLAALVSTSAAATPFFLDMNVDYGGNANTANGATTTGWLDELQFAYNSWSTVVDSNGNGTIDAGDVITSTGGLLGSGFNFGSDFSNNMFTSLLPVQTGPIGPSNNNYLNSWNLAFGFNDLVGTVQGDGSVNWNSGTISMFVTTDLGGCIGSASLSCYTQVFDMNVTFGGDIGNGTIIQGYLDNFNKTDQINGVDAGSIFWTDYQGANTSFSDIYDDQFLAGMAEMFRFIVDQNTQALPNVIGYDGTTFTLAKATHSGRVSFSVPEPTSLAILGLGLLGMGFRGRMKRRA</sequence>
<keyword evidence="1" id="KW-0732">Signal</keyword>
<evidence type="ECO:0000313" key="3">
    <source>
        <dbReference type="EMBL" id="MEE2022885.1"/>
    </source>
</evidence>
<evidence type="ECO:0000313" key="4">
    <source>
        <dbReference type="Proteomes" id="UP001339167"/>
    </source>
</evidence>
<feature type="domain" description="Ice-binding protein C-terminal" evidence="2">
    <location>
        <begin position="269"/>
        <end position="291"/>
    </location>
</feature>
<proteinExistence type="predicted"/>